<dbReference type="SUPFAM" id="SSF51735">
    <property type="entry name" value="NAD(P)-binding Rossmann-fold domains"/>
    <property type="match status" value="1"/>
</dbReference>
<dbReference type="HOGENOM" id="CLU_007383_1_7_7"/>
<sequence length="344" mass="38062">MKDRILNRGGSDHTIMKISDKKVLVTGAGGFIGSHLCEELVKSEARVRAMVRYNSSESHGLLEGLPRELYNRLEIVSGDIRDIDSVTKAVSGCDIVFHLAALIGIPYSYHAPKSYVDTNVVGTLNVMQACRQESVERVIHTSTSEVYGTAMYIPIDEHHPLQGQSPYSASKIAADKIAESYYLSFNLPVVTIRPFNCYGPRQSSRAFIPAMVSQLLSESVIKCGYLAPQRDYTFVKDTVAGFIAAALVPGIEGMTINVGTGKKISMGDLLQRIMSRMDLMKQILPEESRLRPPKSEVMALICDNTRARAFLGWEPGYTLDQGLDEVVSFVKSNSNRYKTDHFVV</sequence>
<dbReference type="KEGG" id="dti:Desti_5072"/>
<organism evidence="2 3">
    <name type="scientific">Desulfomonile tiedjei (strain ATCC 49306 / DSM 6799 / DCB-1)</name>
    <dbReference type="NCBI Taxonomy" id="706587"/>
    <lineage>
        <taxon>Bacteria</taxon>
        <taxon>Pseudomonadati</taxon>
        <taxon>Thermodesulfobacteriota</taxon>
        <taxon>Desulfomonilia</taxon>
        <taxon>Desulfomonilales</taxon>
        <taxon>Desulfomonilaceae</taxon>
        <taxon>Desulfomonile</taxon>
    </lineage>
</organism>
<dbReference type="AlphaFoldDB" id="I4CDP1"/>
<dbReference type="Pfam" id="PF16363">
    <property type="entry name" value="GDP_Man_Dehyd"/>
    <property type="match status" value="1"/>
</dbReference>
<evidence type="ECO:0000259" key="1">
    <source>
        <dbReference type="Pfam" id="PF16363"/>
    </source>
</evidence>
<feature type="domain" description="NAD(P)-binding" evidence="1">
    <location>
        <begin position="24"/>
        <end position="325"/>
    </location>
</feature>
<dbReference type="PANTHER" id="PTHR43000">
    <property type="entry name" value="DTDP-D-GLUCOSE 4,6-DEHYDRATASE-RELATED"/>
    <property type="match status" value="1"/>
</dbReference>
<dbReference type="InterPro" id="IPR045869">
    <property type="entry name" value="Arna-like_SDR_e"/>
</dbReference>
<name>I4CDP1_DESTA</name>
<keyword evidence="3" id="KW-1185">Reference proteome</keyword>
<dbReference type="eggNOG" id="COG0451">
    <property type="taxonomic scope" value="Bacteria"/>
</dbReference>
<dbReference type="STRING" id="706587.Desti_5072"/>
<dbReference type="CDD" id="cd05257">
    <property type="entry name" value="Arna_like_SDR_e"/>
    <property type="match status" value="1"/>
</dbReference>
<proteinExistence type="predicted"/>
<dbReference type="Proteomes" id="UP000006055">
    <property type="component" value="Chromosome"/>
</dbReference>
<protein>
    <submittedName>
        <fullName evidence="2">Nucleoside-diphosphate-sugar epimerase</fullName>
    </submittedName>
</protein>
<dbReference type="GO" id="GO:0016831">
    <property type="term" value="F:carboxy-lyase activity"/>
    <property type="evidence" value="ECO:0007669"/>
    <property type="project" value="InterPro"/>
</dbReference>
<gene>
    <name evidence="2" type="ordered locus">Desti_5072</name>
</gene>
<evidence type="ECO:0000313" key="3">
    <source>
        <dbReference type="Proteomes" id="UP000006055"/>
    </source>
</evidence>
<dbReference type="Gene3D" id="3.40.50.720">
    <property type="entry name" value="NAD(P)-binding Rossmann-like Domain"/>
    <property type="match status" value="1"/>
</dbReference>
<accession>I4CDP1</accession>
<evidence type="ECO:0000313" key="2">
    <source>
        <dbReference type="EMBL" id="AFM27682.1"/>
    </source>
</evidence>
<dbReference type="InterPro" id="IPR036291">
    <property type="entry name" value="NAD(P)-bd_dom_sf"/>
</dbReference>
<dbReference type="EMBL" id="CP003360">
    <property type="protein sequence ID" value="AFM27682.1"/>
    <property type="molecule type" value="Genomic_DNA"/>
</dbReference>
<dbReference type="PATRIC" id="fig|706587.4.peg.5745"/>
<reference evidence="3" key="1">
    <citation type="submission" date="2012-06" db="EMBL/GenBank/DDBJ databases">
        <title>Complete sequence of chromosome of Desulfomonile tiedjei DSM 6799.</title>
        <authorList>
            <person name="Lucas S."/>
            <person name="Copeland A."/>
            <person name="Lapidus A."/>
            <person name="Glavina del Rio T."/>
            <person name="Dalin E."/>
            <person name="Tice H."/>
            <person name="Bruce D."/>
            <person name="Goodwin L."/>
            <person name="Pitluck S."/>
            <person name="Peters L."/>
            <person name="Ovchinnikova G."/>
            <person name="Zeytun A."/>
            <person name="Lu M."/>
            <person name="Kyrpides N."/>
            <person name="Mavromatis K."/>
            <person name="Ivanova N."/>
            <person name="Brettin T."/>
            <person name="Detter J.C."/>
            <person name="Han C."/>
            <person name="Larimer F."/>
            <person name="Land M."/>
            <person name="Hauser L."/>
            <person name="Markowitz V."/>
            <person name="Cheng J.-F."/>
            <person name="Hugenholtz P."/>
            <person name="Woyke T."/>
            <person name="Wu D."/>
            <person name="Spring S."/>
            <person name="Schroeder M."/>
            <person name="Brambilla E."/>
            <person name="Klenk H.-P."/>
            <person name="Eisen J.A."/>
        </authorList>
    </citation>
    <scope>NUCLEOTIDE SEQUENCE [LARGE SCALE GENOMIC DNA]</scope>
    <source>
        <strain evidence="3">ATCC 49306 / DSM 6799 / DCB-1</strain>
    </source>
</reference>
<dbReference type="InterPro" id="IPR016040">
    <property type="entry name" value="NAD(P)-bd_dom"/>
</dbReference>